<accession>A0A917ZMU8</accession>
<reference evidence="2 3" key="1">
    <citation type="journal article" date="2014" name="Int. J. Syst. Evol. Microbiol.">
        <title>Complete genome sequence of Corynebacterium casei LMG S-19264T (=DSM 44701T), isolated from a smear-ripened cheese.</title>
        <authorList>
            <consortium name="US DOE Joint Genome Institute (JGI-PGF)"/>
            <person name="Walter F."/>
            <person name="Albersmeier A."/>
            <person name="Kalinowski J."/>
            <person name="Ruckert C."/>
        </authorList>
    </citation>
    <scope>NUCLEOTIDE SEQUENCE [LARGE SCALE GENOMIC DNA]</scope>
    <source>
        <strain evidence="2 3">CGMCC 1.7286</strain>
    </source>
</reference>
<dbReference type="InterPro" id="IPR036237">
    <property type="entry name" value="Xyl_isomerase-like_sf"/>
</dbReference>
<keyword evidence="3" id="KW-1185">Reference proteome</keyword>
<dbReference type="PANTHER" id="PTHR12110:SF21">
    <property type="entry name" value="XYLOSE ISOMERASE-LIKE TIM BARREL DOMAIN-CONTAINING PROTEIN"/>
    <property type="match status" value="1"/>
</dbReference>
<name>A0A917ZMU8_9GAMM</name>
<comment type="caution">
    <text evidence="2">The sequence shown here is derived from an EMBL/GenBank/DDBJ whole genome shotgun (WGS) entry which is preliminary data.</text>
</comment>
<dbReference type="PANTHER" id="PTHR12110">
    <property type="entry name" value="HYDROXYPYRUVATE ISOMERASE"/>
    <property type="match status" value="1"/>
</dbReference>
<gene>
    <name evidence="2" type="ORF">GCM10011348_40610</name>
</gene>
<dbReference type="Pfam" id="PF01261">
    <property type="entry name" value="AP_endonuc_2"/>
    <property type="match status" value="1"/>
</dbReference>
<feature type="domain" description="Xylose isomerase-like TIM barrel" evidence="1">
    <location>
        <begin position="21"/>
        <end position="265"/>
    </location>
</feature>
<dbReference type="EMBL" id="BMLT01000012">
    <property type="protein sequence ID" value="GGO87424.1"/>
    <property type="molecule type" value="Genomic_DNA"/>
</dbReference>
<dbReference type="InterPro" id="IPR050312">
    <property type="entry name" value="IolE/XylAMocC-like"/>
</dbReference>
<evidence type="ECO:0000313" key="3">
    <source>
        <dbReference type="Proteomes" id="UP000599578"/>
    </source>
</evidence>
<dbReference type="RefSeq" id="WP_188862456.1">
    <property type="nucleotide sequence ID" value="NZ_BMLT01000012.1"/>
</dbReference>
<proteinExistence type="predicted"/>
<dbReference type="Gene3D" id="3.20.20.150">
    <property type="entry name" value="Divalent-metal-dependent TIM barrel enzymes"/>
    <property type="match status" value="1"/>
</dbReference>
<sequence length="278" mass="30407">MTAPNFAISTLSLTGSLEQKLEAISNAGFNAIELGARDLSGSPDGVSGAIERVRNSGLRISALQEVKDFGGHSGRILAYKLELAKAYLRQMQRLGSRQLIVTPATSAHAAPDMERTAKDLRILATLATPLGISIGFKPLSWAPAVYSCRLAWEVIERAGNPNLNLVVDSFHLLAQAERPQDLAGIPAERIGLVQLSDFAMSAIPALEDQIDIARHYRLYPGEGNHGEEIRELVSYFQNAGYRGDYVFDIFNDKYLALSTDEALQHATRSRQWLLDGLS</sequence>
<dbReference type="SUPFAM" id="SSF51658">
    <property type="entry name" value="Xylose isomerase-like"/>
    <property type="match status" value="1"/>
</dbReference>
<protein>
    <recommendedName>
        <fullName evidence="1">Xylose isomerase-like TIM barrel domain-containing protein</fullName>
    </recommendedName>
</protein>
<dbReference type="AlphaFoldDB" id="A0A917ZMU8"/>
<evidence type="ECO:0000313" key="2">
    <source>
        <dbReference type="EMBL" id="GGO87424.1"/>
    </source>
</evidence>
<organism evidence="2 3">
    <name type="scientific">Marinobacterium nitratireducens</name>
    <dbReference type="NCBI Taxonomy" id="518897"/>
    <lineage>
        <taxon>Bacteria</taxon>
        <taxon>Pseudomonadati</taxon>
        <taxon>Pseudomonadota</taxon>
        <taxon>Gammaproteobacteria</taxon>
        <taxon>Oceanospirillales</taxon>
        <taxon>Oceanospirillaceae</taxon>
        <taxon>Marinobacterium</taxon>
    </lineage>
</organism>
<evidence type="ECO:0000259" key="1">
    <source>
        <dbReference type="Pfam" id="PF01261"/>
    </source>
</evidence>
<dbReference type="InterPro" id="IPR013022">
    <property type="entry name" value="Xyl_isomerase-like_TIM-brl"/>
</dbReference>
<dbReference type="Proteomes" id="UP000599578">
    <property type="component" value="Unassembled WGS sequence"/>
</dbReference>